<dbReference type="InterPro" id="IPR020588">
    <property type="entry name" value="RecA_ATP-bd"/>
</dbReference>
<feature type="domain" description="RecA family profile 1" evidence="10">
    <location>
        <begin position="78"/>
        <end position="260"/>
    </location>
</feature>
<dbReference type="PANTHER" id="PTHR46487">
    <property type="entry name" value="DNA REPAIR PROTEIN XRCC3"/>
    <property type="match status" value="1"/>
</dbReference>
<dbReference type="Gene3D" id="3.30.497.10">
    <property type="entry name" value="Antithrombin, subunit I, domain 2"/>
    <property type="match status" value="1"/>
</dbReference>
<dbReference type="InterPro" id="IPR058766">
    <property type="entry name" value="HHH_XRCC3_RAD51B"/>
</dbReference>
<protein>
    <submittedName>
        <fullName evidence="11">X-ray repair complementing defective repair in Chinese hamster cells 3</fullName>
    </submittedName>
</protein>
<dbReference type="Pfam" id="PF08423">
    <property type="entry name" value="Rad51"/>
    <property type="match status" value="1"/>
</dbReference>
<evidence type="ECO:0000313" key="11">
    <source>
        <dbReference type="Ensembl" id="ENSCVAP00000015344.1"/>
    </source>
</evidence>
<evidence type="ECO:0000313" key="12">
    <source>
        <dbReference type="Proteomes" id="UP000265020"/>
    </source>
</evidence>
<evidence type="ECO:0000256" key="7">
    <source>
        <dbReference type="ARBA" id="ARBA00023172"/>
    </source>
</evidence>
<dbReference type="Proteomes" id="UP000265020">
    <property type="component" value="Unassembled WGS sequence"/>
</dbReference>
<keyword evidence="6" id="KW-0238">DNA-binding</keyword>
<dbReference type="GO" id="GO:0005657">
    <property type="term" value="C:replication fork"/>
    <property type="evidence" value="ECO:0007669"/>
    <property type="project" value="TreeGrafter"/>
</dbReference>
<evidence type="ECO:0000256" key="5">
    <source>
        <dbReference type="ARBA" id="ARBA00022840"/>
    </source>
</evidence>
<evidence type="ECO:0000256" key="4">
    <source>
        <dbReference type="ARBA" id="ARBA00022763"/>
    </source>
</evidence>
<dbReference type="GO" id="GO:0090656">
    <property type="term" value="P:t-circle formation"/>
    <property type="evidence" value="ECO:0007669"/>
    <property type="project" value="TreeGrafter"/>
</dbReference>
<dbReference type="SUPFAM" id="SSF52540">
    <property type="entry name" value="P-loop containing nucleoside triphosphate hydrolases"/>
    <property type="match status" value="1"/>
</dbReference>
<dbReference type="STRING" id="28743.ENSCVAP00000015344"/>
<dbReference type="GeneTree" id="ENSGT00930000151053"/>
<dbReference type="Pfam" id="PF00079">
    <property type="entry name" value="Serpin"/>
    <property type="match status" value="1"/>
</dbReference>
<dbReference type="GO" id="GO:0005524">
    <property type="term" value="F:ATP binding"/>
    <property type="evidence" value="ECO:0007669"/>
    <property type="project" value="UniProtKB-KW"/>
</dbReference>
<dbReference type="GO" id="GO:0000722">
    <property type="term" value="P:telomere maintenance via recombination"/>
    <property type="evidence" value="ECO:0007669"/>
    <property type="project" value="TreeGrafter"/>
</dbReference>
<dbReference type="InterPro" id="IPR023796">
    <property type="entry name" value="Serpin_dom"/>
</dbReference>
<comment type="similarity">
    <text evidence="2">Belongs to the RecA family. RAD51 subfamily.</text>
</comment>
<dbReference type="InterPro" id="IPR013632">
    <property type="entry name" value="Rad51_C"/>
</dbReference>
<dbReference type="PANTHER" id="PTHR46487:SF1">
    <property type="entry name" value="DNA REPAIR PROTEIN XRCC3"/>
    <property type="match status" value="1"/>
</dbReference>
<evidence type="ECO:0000256" key="8">
    <source>
        <dbReference type="ARBA" id="ARBA00023204"/>
    </source>
</evidence>
<dbReference type="Pfam" id="PF26169">
    <property type="entry name" value="HHH_XRCC3_RpoA"/>
    <property type="match status" value="1"/>
</dbReference>
<dbReference type="SUPFAM" id="SSF56574">
    <property type="entry name" value="Serpins"/>
    <property type="match status" value="1"/>
</dbReference>
<evidence type="ECO:0000256" key="3">
    <source>
        <dbReference type="ARBA" id="ARBA00022741"/>
    </source>
</evidence>
<dbReference type="InterPro" id="IPR047348">
    <property type="entry name" value="XRCC3-like_C"/>
</dbReference>
<proteinExistence type="inferred from homology"/>
<dbReference type="GO" id="GO:0000400">
    <property type="term" value="F:four-way junction DNA binding"/>
    <property type="evidence" value="ECO:0007669"/>
    <property type="project" value="TreeGrafter"/>
</dbReference>
<evidence type="ECO:0000256" key="9">
    <source>
        <dbReference type="ARBA" id="ARBA00023242"/>
    </source>
</evidence>
<evidence type="ECO:0000259" key="10">
    <source>
        <dbReference type="PROSITE" id="PS50162"/>
    </source>
</evidence>
<keyword evidence="4" id="KW-0227">DNA damage</keyword>
<keyword evidence="3" id="KW-0547">Nucleotide-binding</keyword>
<dbReference type="Ensembl" id="ENSCVAT00000023420.1">
    <property type="protein sequence ID" value="ENSCVAP00000015344.1"/>
    <property type="gene ID" value="ENSCVAG00000018177.1"/>
</dbReference>
<reference evidence="11" key="1">
    <citation type="submission" date="2025-08" db="UniProtKB">
        <authorList>
            <consortium name="Ensembl"/>
        </authorList>
    </citation>
    <scope>IDENTIFICATION</scope>
</reference>
<keyword evidence="5" id="KW-0067">ATP-binding</keyword>
<name>A0A3Q2DA36_CYPVA</name>
<dbReference type="GO" id="GO:0140664">
    <property type="term" value="F:ATP-dependent DNA damage sensor activity"/>
    <property type="evidence" value="ECO:0007669"/>
    <property type="project" value="InterPro"/>
</dbReference>
<dbReference type="Gene3D" id="3.40.50.300">
    <property type="entry name" value="P-loop containing nucleotide triphosphate hydrolases"/>
    <property type="match status" value="1"/>
</dbReference>
<keyword evidence="12" id="KW-1185">Reference proteome</keyword>
<reference evidence="11" key="2">
    <citation type="submission" date="2025-09" db="UniProtKB">
        <authorList>
            <consortium name="Ensembl"/>
        </authorList>
    </citation>
    <scope>IDENTIFICATION</scope>
</reference>
<dbReference type="GO" id="GO:0071140">
    <property type="term" value="P:resolution of mitotic recombination intermediates"/>
    <property type="evidence" value="ECO:0007669"/>
    <property type="project" value="TreeGrafter"/>
</dbReference>
<dbReference type="InterPro" id="IPR042178">
    <property type="entry name" value="Serpin_sf_1"/>
</dbReference>
<organism evidence="11 12">
    <name type="scientific">Cyprinodon variegatus</name>
    <name type="common">Sheepshead minnow</name>
    <dbReference type="NCBI Taxonomy" id="28743"/>
    <lineage>
        <taxon>Eukaryota</taxon>
        <taxon>Metazoa</taxon>
        <taxon>Chordata</taxon>
        <taxon>Craniata</taxon>
        <taxon>Vertebrata</taxon>
        <taxon>Euteleostomi</taxon>
        <taxon>Actinopterygii</taxon>
        <taxon>Neopterygii</taxon>
        <taxon>Teleostei</taxon>
        <taxon>Neoteleostei</taxon>
        <taxon>Acanthomorphata</taxon>
        <taxon>Ovalentaria</taxon>
        <taxon>Atherinomorphae</taxon>
        <taxon>Cyprinodontiformes</taxon>
        <taxon>Cyprinodontidae</taxon>
        <taxon>Cyprinodon</taxon>
    </lineage>
</organism>
<keyword evidence="8" id="KW-0234">DNA repair</keyword>
<evidence type="ECO:0000256" key="2">
    <source>
        <dbReference type="ARBA" id="ARBA00007095"/>
    </source>
</evidence>
<dbReference type="GO" id="GO:0045003">
    <property type="term" value="P:double-strand break repair via synthesis-dependent strand annealing"/>
    <property type="evidence" value="ECO:0007669"/>
    <property type="project" value="TreeGrafter"/>
</dbReference>
<comment type="subcellular location">
    <subcellularLocation>
        <location evidence="1">Nucleus</location>
    </subcellularLocation>
</comment>
<keyword evidence="9" id="KW-0539">Nucleus</keyword>
<evidence type="ECO:0000256" key="1">
    <source>
        <dbReference type="ARBA" id="ARBA00004123"/>
    </source>
</evidence>
<dbReference type="AlphaFoldDB" id="A0A3Q2DA36"/>
<dbReference type="PROSITE" id="PS50162">
    <property type="entry name" value="RECA_2"/>
    <property type="match status" value="1"/>
</dbReference>
<dbReference type="GO" id="GO:0033065">
    <property type="term" value="C:Rad51C-XRCC3 complex"/>
    <property type="evidence" value="ECO:0007669"/>
    <property type="project" value="TreeGrafter"/>
</dbReference>
<accession>A0A3Q2DA36</accession>
<keyword evidence="7" id="KW-0233">DNA recombination</keyword>
<dbReference type="InterPro" id="IPR027417">
    <property type="entry name" value="P-loop_NTPase"/>
</dbReference>
<dbReference type="CDD" id="cd19491">
    <property type="entry name" value="XRCC3"/>
    <property type="match status" value="1"/>
</dbReference>
<dbReference type="InterPro" id="IPR036186">
    <property type="entry name" value="Serpin_sf"/>
</dbReference>
<sequence length="454" mass="48955">MSWDQLQLKPRIISAVRKAQLKSVREVLCSSGPDLQNMTGLSPSDLQELLHAAATACRPHQPVTALQLQRGECPRLESGLRLSTGCPVLNQLLRGGLPVGGVTELSGESGAGKTQLGLQLCLSVQYPVEHGGLGAGALYICTEDQFPIKRLQQLISEQSVLRSDVPPSLISSLRFSDNVYIEHTADLDSLQVCLSRRAPLLLAQGRVRLIVVDSVAALFRCEFQADDWLERNKQLLSFSSMLHKLSQDFTTPLKSLIHDSDSFVLPALEETMAPTVLLHLPVLLALLMSPAAPQTISPAVEDLIRKNADFGAQLYRAVASRTDDNIFLSPFAVSAGMLALLGGTSGPTQNQLIQGLGLTGLEPQTLPGRQGFLSGSVSPEEEVCYLLVLLKLFCFSRCVSESEERSSPDDSTLEPSAGLCGLPRPEFPGACVLPGSASDEIWWKGSESALHKPC</sequence>
<evidence type="ECO:0000256" key="6">
    <source>
        <dbReference type="ARBA" id="ARBA00023125"/>
    </source>
</evidence>